<feature type="compositionally biased region" description="Basic and acidic residues" evidence="1">
    <location>
        <begin position="723"/>
        <end position="745"/>
    </location>
</feature>
<proteinExistence type="predicted"/>
<organism evidence="3 4">
    <name type="scientific">Dreissena polymorpha</name>
    <name type="common">Zebra mussel</name>
    <name type="synonym">Mytilus polymorpha</name>
    <dbReference type="NCBI Taxonomy" id="45954"/>
    <lineage>
        <taxon>Eukaryota</taxon>
        <taxon>Metazoa</taxon>
        <taxon>Spiralia</taxon>
        <taxon>Lophotrochozoa</taxon>
        <taxon>Mollusca</taxon>
        <taxon>Bivalvia</taxon>
        <taxon>Autobranchia</taxon>
        <taxon>Heteroconchia</taxon>
        <taxon>Euheterodonta</taxon>
        <taxon>Imparidentia</taxon>
        <taxon>Neoheterodontei</taxon>
        <taxon>Myida</taxon>
        <taxon>Dreissenoidea</taxon>
        <taxon>Dreissenidae</taxon>
        <taxon>Dreissena</taxon>
    </lineage>
</organism>
<evidence type="ECO:0000256" key="1">
    <source>
        <dbReference type="SAM" id="MobiDB-lite"/>
    </source>
</evidence>
<dbReference type="SUPFAM" id="SSF49899">
    <property type="entry name" value="Concanavalin A-like lectins/glucanases"/>
    <property type="match status" value="1"/>
</dbReference>
<dbReference type="Gene3D" id="2.60.120.920">
    <property type="match status" value="2"/>
</dbReference>
<dbReference type="Proteomes" id="UP000828390">
    <property type="component" value="Unassembled WGS sequence"/>
</dbReference>
<dbReference type="InterPro" id="IPR013320">
    <property type="entry name" value="ConA-like_dom_sf"/>
</dbReference>
<comment type="caution">
    <text evidence="3">The sequence shown here is derived from an EMBL/GenBank/DDBJ whole genome shotgun (WGS) entry which is preliminary data.</text>
</comment>
<evidence type="ECO:0000259" key="2">
    <source>
        <dbReference type="Pfam" id="PF00622"/>
    </source>
</evidence>
<accession>A0A9D4H3K8</accession>
<sequence length="1743" mass="196800">MSDRTNVDKESGSTTYFGHFISKTPFNRELLEFSVKVMEMDDGRLFGIGISEPDVTTKEVFIGWLPGTVGYHADNGQLYAGSGSGTLNFRKQPSTFDCKIQKNDVVTVKIVPAEGFKLQFDMEGNLDSQQTVLVEFYKNDVLVHSIPHTIFADGLYPALSLRGATVELLNFYPETDELWKEIEQMGLPKVDKKEQEDPSSQKFHGTEFLVVALATSKSDPAGKLQVVQQQLDFNSDWLALKNVTTAIKDMERDLSLLDFEDQVRYGRLANIRDNMKHFQECSKNRIHFKGVNLALQSAVEDRKSFLDELVACEKRFGEHRAGAGFLSETSESVRGKILSELTNKKVMTMADIEHVFSADKDNMVTMAAVQAILKHLQSKGRLLILGDGEVKLIADLEYVLMLQESVLTSKPAKSLLDTLAVPAIGKGTIVWDRTMLNHNIIQDVSSSEQVYQLLITHLALVGLPCLRNQPSDVKEIYFSYERLINPAIPLSDFWTPGMDRKDFIIVKQTYKFLIRCPEFVLPLIAANTVQYGRLIMATSEGVVYQNGAVQTVIVQEKDKRSILVESCCYMPSIEELTADLMSKETPAYVTDYTFHVFSIFTDIITDLLARLRVTVNIVKEYPQNLVKTSVACKHDWRPARDSDIKQTVCTLCNRCCGKGTDCEWNGIVTDHLRHCECGTQKVGCNGCGICRSCANHLWSLKARLRPHALMMAEVTSTISNQMKKKETPKSDSNDKADGTADENKVPAKQAAVDLASRPHIPLDPHVFNEVEFINLGSEAKFLCLKEESDGSITKVFPGSAAHIDDFADFDKTAGAKPDEFRLHGDKFRLHVGDHIRLHLSDPSHVSLETEKAETGTVRLPIEPQYFVNIGREVKVIHETGIVVYDTASTNIPVGQLISCKKMDKNHSTFSIKVVTTGEIGAISMGLAPANYDPNRQAGWNSQSIGYHADDGGIFLESGWPNRRTEPCTVGDIMSLEIDFTKDKGFFKKNGKQMIELNLNPNKLSYYAMIGFHSVGESVQILDKALWQVDDPDSEKNIAPPAFGTFKYGNLWISPGDEMKLSKTSSQNLSGWLLLHNPIKDPVGFKVQFGDQEVFGFFQNEKEKDWVYNFKEKINLEIKPLFTYVKWVSLESGRTYTMDDIQALFGDTKVTSSSVSHTHRIPIVRKESNSTVEQLPTRSQMSASQMQNSLCLAVYRNHGLVEEFWIKHGSYQVSVEAFEKNASFILKYPKCPTFNYPRQLQKGMKLIVCLEKGVKYAESVIVEVYTGGKNVAVEYSPPGAAVNTTLCVNTNSHALVFPESEFDVDKAVIFNYETRNTPANVVDTFVQAPHYLLSEGSLKIMRLLHPEWKLNMLRSFSRCVQQVTRLTVQERQIVNASRHILEWEKTLEMTERVYLYTMLPEQLSDRRMAFPNISQIFTDIDVHRLCFNPSELLDIMQTQDEYGKGSSSKVRFRVPVHFVDIPGIKPSQPLTFDLKYSDRNNVWTYVALISSKLLLPSYEKFMVQASGDSYQFSRRHLEVLLYRLLQTYTSLCAVYSTTWGGVALTKDNTGNDMKHSIAHKDKENLQMYGSLLESETGLVESKHKLLKTSGCTLCKAHFNSRGNVWKDDQHNIFRDDFFEPYNELVTNFHWSLASLESLPDDFFSRFPNLERFRLGQPRTPRMTKLKSLPPGIGMARKLTLVEMTNMGLSALPDDFFMSKSVLWMTVTNSPIRQLSKEWPKNSPVSNSTHQSTAIKLVIQEQSSK</sequence>
<dbReference type="PANTHER" id="PTHR12864">
    <property type="entry name" value="RAN BINDING PROTEIN 9-RELATED"/>
    <property type="match status" value="1"/>
</dbReference>
<reference evidence="3" key="1">
    <citation type="journal article" date="2019" name="bioRxiv">
        <title>The Genome of the Zebra Mussel, Dreissena polymorpha: A Resource for Invasive Species Research.</title>
        <authorList>
            <person name="McCartney M.A."/>
            <person name="Auch B."/>
            <person name="Kono T."/>
            <person name="Mallez S."/>
            <person name="Zhang Y."/>
            <person name="Obille A."/>
            <person name="Becker A."/>
            <person name="Abrahante J.E."/>
            <person name="Garbe J."/>
            <person name="Badalamenti J.P."/>
            <person name="Herman A."/>
            <person name="Mangelson H."/>
            <person name="Liachko I."/>
            <person name="Sullivan S."/>
            <person name="Sone E.D."/>
            <person name="Koren S."/>
            <person name="Silverstein K.A.T."/>
            <person name="Beckman K.B."/>
            <person name="Gohl D.M."/>
        </authorList>
    </citation>
    <scope>NUCLEOTIDE SEQUENCE</scope>
    <source>
        <strain evidence="3">Duluth1</strain>
        <tissue evidence="3">Whole animal</tissue>
    </source>
</reference>
<feature type="domain" description="SPRY" evidence="2">
    <location>
        <begin position="909"/>
        <end position="1020"/>
    </location>
</feature>
<gene>
    <name evidence="3" type="ORF">DPMN_128773</name>
</gene>
<reference evidence="3" key="2">
    <citation type="submission" date="2020-11" db="EMBL/GenBank/DDBJ databases">
        <authorList>
            <person name="McCartney M.A."/>
            <person name="Auch B."/>
            <person name="Kono T."/>
            <person name="Mallez S."/>
            <person name="Becker A."/>
            <person name="Gohl D.M."/>
            <person name="Silverstein K.A.T."/>
            <person name="Koren S."/>
            <person name="Bechman K.B."/>
            <person name="Herman A."/>
            <person name="Abrahante J.E."/>
            <person name="Garbe J."/>
        </authorList>
    </citation>
    <scope>NUCLEOTIDE SEQUENCE</scope>
    <source>
        <strain evidence="3">Duluth1</strain>
        <tissue evidence="3">Whole animal</tissue>
    </source>
</reference>
<name>A0A9D4H3K8_DREPO</name>
<dbReference type="InterPro" id="IPR050618">
    <property type="entry name" value="Ubq-SigPath_Reg"/>
</dbReference>
<dbReference type="Pfam" id="PF00622">
    <property type="entry name" value="SPRY"/>
    <property type="match status" value="1"/>
</dbReference>
<protein>
    <recommendedName>
        <fullName evidence="2">SPRY domain-containing protein</fullName>
    </recommendedName>
</protein>
<evidence type="ECO:0000313" key="3">
    <source>
        <dbReference type="EMBL" id="KAH3826860.1"/>
    </source>
</evidence>
<feature type="region of interest" description="Disordered" evidence="1">
    <location>
        <begin position="719"/>
        <end position="745"/>
    </location>
</feature>
<evidence type="ECO:0000313" key="4">
    <source>
        <dbReference type="Proteomes" id="UP000828390"/>
    </source>
</evidence>
<keyword evidence="4" id="KW-1185">Reference proteome</keyword>
<dbReference type="EMBL" id="JAIWYP010000005">
    <property type="protein sequence ID" value="KAH3826860.1"/>
    <property type="molecule type" value="Genomic_DNA"/>
</dbReference>
<dbReference type="InterPro" id="IPR043136">
    <property type="entry name" value="B30.2/SPRY_sf"/>
</dbReference>
<dbReference type="InterPro" id="IPR003877">
    <property type="entry name" value="SPRY_dom"/>
</dbReference>